<dbReference type="RefSeq" id="WP_213098689.1">
    <property type="nucleotide sequence ID" value="NZ_JAGYPH010000002.1"/>
</dbReference>
<evidence type="ECO:0000313" key="9">
    <source>
        <dbReference type="Proteomes" id="UP000676456"/>
    </source>
</evidence>
<evidence type="ECO:0000256" key="1">
    <source>
        <dbReference type="ARBA" id="ARBA00004193"/>
    </source>
</evidence>
<evidence type="ECO:0000313" key="8">
    <source>
        <dbReference type="EMBL" id="MBS4223701.1"/>
    </source>
</evidence>
<reference evidence="8 9" key="1">
    <citation type="submission" date="2021-05" db="EMBL/GenBank/DDBJ databases">
        <title>Novel Bacillus species.</title>
        <authorList>
            <person name="Liu G."/>
        </authorList>
    </citation>
    <scope>NUCLEOTIDE SEQUENCE [LARGE SCALE GENOMIC DNA]</scope>
    <source>
        <strain evidence="8 9">FJAT-49682</strain>
    </source>
</reference>
<feature type="domain" description="Solute-binding protein family 5" evidence="7">
    <location>
        <begin position="88"/>
        <end position="456"/>
    </location>
</feature>
<dbReference type="Gene3D" id="3.10.105.10">
    <property type="entry name" value="Dipeptide-binding Protein, Domain 3"/>
    <property type="match status" value="1"/>
</dbReference>
<dbReference type="EMBL" id="JAGYPN010000002">
    <property type="protein sequence ID" value="MBS4223701.1"/>
    <property type="molecule type" value="Genomic_DNA"/>
</dbReference>
<dbReference type="InterPro" id="IPR023765">
    <property type="entry name" value="SBP_5_CS"/>
</dbReference>
<protein>
    <submittedName>
        <fullName evidence="8">ABC transporter substrate-binding protein</fullName>
    </submittedName>
</protein>
<feature type="signal peptide" evidence="6">
    <location>
        <begin position="1"/>
        <end position="20"/>
    </location>
</feature>
<dbReference type="GO" id="GO:0015833">
    <property type="term" value="P:peptide transport"/>
    <property type="evidence" value="ECO:0007669"/>
    <property type="project" value="TreeGrafter"/>
</dbReference>
<sequence>MKRAKINLLSFFLVIALVMTGCSSKSSTEEGKEGKAGNSKTARNNTLVIGLEAEPTSLDAHQLSDFNSSRTAMELYDQLVHFKDESTELEPGLAEKWDVSDDGLEYTFYLKKDVKFHDDTPFNADAVKFSIDRQIDPKHPFHDTGQYAYADFTFGSVDKVEVVDEYTVKITLKETFAPFLGNMAMHAASIVSPTAVEKYGADFTKNPVGTGPYKFVKWDPGVEVILEKNEDYFKGAPSVEKLIFKPITEPQTRLAELESGNIDFIVNVPPDDIARLKDDSNLQVIEQAGMHVWWTALNTQREPFNNVKVRQAVNYAVNKEAIVEGILQGTGEVANSPVPPTVWGHSPNVKNYAFDTEKAKELLAEAGYPDGFEVTYWVPESGSGMQQPEAMAAAIQADLAKIGVKVKIQTLEWGTYLDKVFVPAEENEMDMHQMSWMGDNGDPDNFLYILLSGQQWPTAGFNDSYYQNKKVDELLEKARVINDKNERTKMYEEVQELVMEDAPWIVVDHEKQIVVANSRLKDFKLHPTGVFRFSKVTVE</sequence>
<comment type="subcellular location">
    <subcellularLocation>
        <location evidence="1">Cell membrane</location>
        <topology evidence="1">Lipid-anchor</topology>
    </subcellularLocation>
</comment>
<keyword evidence="3" id="KW-0813">Transport</keyword>
<dbReference type="Proteomes" id="UP000676456">
    <property type="component" value="Unassembled WGS sequence"/>
</dbReference>
<evidence type="ECO:0000256" key="2">
    <source>
        <dbReference type="ARBA" id="ARBA00005695"/>
    </source>
</evidence>
<keyword evidence="9" id="KW-1185">Reference proteome</keyword>
<organism evidence="8 9">
    <name type="scientific">Lederbergia citrea</name>
    <dbReference type="NCBI Taxonomy" id="2833581"/>
    <lineage>
        <taxon>Bacteria</taxon>
        <taxon>Bacillati</taxon>
        <taxon>Bacillota</taxon>
        <taxon>Bacilli</taxon>
        <taxon>Bacillales</taxon>
        <taxon>Bacillaceae</taxon>
        <taxon>Lederbergia</taxon>
    </lineage>
</organism>
<dbReference type="GO" id="GO:0042597">
    <property type="term" value="C:periplasmic space"/>
    <property type="evidence" value="ECO:0007669"/>
    <property type="project" value="UniProtKB-ARBA"/>
</dbReference>
<feature type="chain" id="PRO_5039585182" evidence="6">
    <location>
        <begin position="21"/>
        <end position="539"/>
    </location>
</feature>
<dbReference type="GO" id="GO:0043190">
    <property type="term" value="C:ATP-binding cassette (ABC) transporter complex"/>
    <property type="evidence" value="ECO:0007669"/>
    <property type="project" value="InterPro"/>
</dbReference>
<dbReference type="PROSITE" id="PS51257">
    <property type="entry name" value="PROKAR_LIPOPROTEIN"/>
    <property type="match status" value="1"/>
</dbReference>
<dbReference type="PANTHER" id="PTHR30290">
    <property type="entry name" value="PERIPLASMIC BINDING COMPONENT OF ABC TRANSPORTER"/>
    <property type="match status" value="1"/>
</dbReference>
<proteinExistence type="inferred from homology"/>
<dbReference type="PANTHER" id="PTHR30290:SF9">
    <property type="entry name" value="OLIGOPEPTIDE-BINDING PROTEIN APPA"/>
    <property type="match status" value="1"/>
</dbReference>
<keyword evidence="4 6" id="KW-0732">Signal</keyword>
<feature type="region of interest" description="Disordered" evidence="5">
    <location>
        <begin position="24"/>
        <end position="43"/>
    </location>
</feature>
<dbReference type="PIRSF" id="PIRSF002741">
    <property type="entry name" value="MppA"/>
    <property type="match status" value="1"/>
</dbReference>
<evidence type="ECO:0000256" key="5">
    <source>
        <dbReference type="SAM" id="MobiDB-lite"/>
    </source>
</evidence>
<dbReference type="InterPro" id="IPR039424">
    <property type="entry name" value="SBP_5"/>
</dbReference>
<dbReference type="InterPro" id="IPR030678">
    <property type="entry name" value="Peptide/Ni-bd"/>
</dbReference>
<dbReference type="CDD" id="cd08493">
    <property type="entry name" value="PBP2_DppA_like"/>
    <property type="match status" value="1"/>
</dbReference>
<name>A0A942ULM1_9BACI</name>
<dbReference type="Pfam" id="PF00496">
    <property type="entry name" value="SBP_bac_5"/>
    <property type="match status" value="1"/>
</dbReference>
<dbReference type="AlphaFoldDB" id="A0A942ULM1"/>
<evidence type="ECO:0000256" key="6">
    <source>
        <dbReference type="SAM" id="SignalP"/>
    </source>
</evidence>
<dbReference type="GO" id="GO:1904680">
    <property type="term" value="F:peptide transmembrane transporter activity"/>
    <property type="evidence" value="ECO:0007669"/>
    <property type="project" value="TreeGrafter"/>
</dbReference>
<comment type="similarity">
    <text evidence="2">Belongs to the bacterial solute-binding protein 5 family.</text>
</comment>
<dbReference type="InterPro" id="IPR000914">
    <property type="entry name" value="SBP_5_dom"/>
</dbReference>
<comment type="caution">
    <text evidence="8">The sequence shown here is derived from an EMBL/GenBank/DDBJ whole genome shotgun (WGS) entry which is preliminary data.</text>
</comment>
<gene>
    <name evidence="8" type="ORF">KHA91_13175</name>
</gene>
<dbReference type="Gene3D" id="3.40.190.10">
    <property type="entry name" value="Periplasmic binding protein-like II"/>
    <property type="match status" value="1"/>
</dbReference>
<dbReference type="SUPFAM" id="SSF53850">
    <property type="entry name" value="Periplasmic binding protein-like II"/>
    <property type="match status" value="1"/>
</dbReference>
<evidence type="ECO:0000256" key="4">
    <source>
        <dbReference type="ARBA" id="ARBA00022729"/>
    </source>
</evidence>
<accession>A0A942ULM1</accession>
<evidence type="ECO:0000256" key="3">
    <source>
        <dbReference type="ARBA" id="ARBA00022448"/>
    </source>
</evidence>
<dbReference type="PROSITE" id="PS01040">
    <property type="entry name" value="SBP_BACTERIAL_5"/>
    <property type="match status" value="1"/>
</dbReference>
<dbReference type="Gene3D" id="3.90.76.10">
    <property type="entry name" value="Dipeptide-binding Protein, Domain 1"/>
    <property type="match status" value="1"/>
</dbReference>
<evidence type="ECO:0000259" key="7">
    <source>
        <dbReference type="Pfam" id="PF00496"/>
    </source>
</evidence>